<evidence type="ECO:0000256" key="2">
    <source>
        <dbReference type="ARBA" id="ARBA00022617"/>
    </source>
</evidence>
<evidence type="ECO:0000256" key="3">
    <source>
        <dbReference type="ARBA" id="ARBA00022723"/>
    </source>
</evidence>
<dbReference type="Proteomes" id="UP000266677">
    <property type="component" value="Unassembled WGS sequence"/>
</dbReference>
<keyword evidence="11" id="KW-1185">Reference proteome</keyword>
<evidence type="ECO:0000256" key="8">
    <source>
        <dbReference type="ARBA" id="ARBA00050412"/>
    </source>
</evidence>
<evidence type="ECO:0000256" key="4">
    <source>
        <dbReference type="ARBA" id="ARBA00022964"/>
    </source>
</evidence>
<dbReference type="HAMAP" id="MF_01972">
    <property type="entry name" value="T23O"/>
    <property type="match status" value="1"/>
</dbReference>
<evidence type="ECO:0000256" key="7">
    <source>
        <dbReference type="ARBA" id="ARBA00023079"/>
    </source>
</evidence>
<keyword evidence="7 9" id="KW-0823">Tryptophan catabolism</keyword>
<keyword evidence="5 9" id="KW-0560">Oxidoreductase</keyword>
<dbReference type="RefSeq" id="WP_120039302.1">
    <property type="nucleotide sequence ID" value="NZ_QZFU01000016.1"/>
</dbReference>
<evidence type="ECO:0000313" key="11">
    <source>
        <dbReference type="Proteomes" id="UP000266677"/>
    </source>
</evidence>
<dbReference type="PANTHER" id="PTHR10138">
    <property type="entry name" value="TRYPTOPHAN 2,3-DIOXYGENASE"/>
    <property type="match status" value="1"/>
</dbReference>
<evidence type="ECO:0000256" key="1">
    <source>
        <dbReference type="ARBA" id="ARBA00011881"/>
    </source>
</evidence>
<feature type="binding site" description="axial binding residue" evidence="9">
    <location>
        <position position="229"/>
    </location>
    <ligand>
        <name>heme</name>
        <dbReference type="ChEBI" id="CHEBI:30413"/>
    </ligand>
    <ligandPart>
        <name>Fe</name>
        <dbReference type="ChEBI" id="CHEBI:18248"/>
    </ligandPart>
</feature>
<keyword evidence="2 9" id="KW-0349">Heme</keyword>
<keyword evidence="3 9" id="KW-0479">Metal-binding</keyword>
<comment type="subunit">
    <text evidence="1 9">Homotetramer.</text>
</comment>
<dbReference type="AlphaFoldDB" id="A0A3A4L1Z5"/>
<gene>
    <name evidence="9" type="primary">kynA</name>
    <name evidence="10" type="ORF">D5S18_08530</name>
</gene>
<proteinExistence type="inferred from homology"/>
<feature type="binding site" evidence="9">
    <location>
        <position position="243"/>
    </location>
    <ligand>
        <name>substrate</name>
    </ligand>
</feature>
<dbReference type="EMBL" id="QZFU01000016">
    <property type="protein sequence ID" value="RJO76373.1"/>
    <property type="molecule type" value="Genomic_DNA"/>
</dbReference>
<dbReference type="EC" id="1.13.11.11" evidence="9"/>
<feature type="binding site" evidence="9">
    <location>
        <begin position="43"/>
        <end position="47"/>
    </location>
    <ligand>
        <name>substrate</name>
    </ligand>
</feature>
<dbReference type="Gene3D" id="1.20.58.480">
    <property type="match status" value="1"/>
</dbReference>
<comment type="caution">
    <text evidence="9">Lacks conserved residue(s) required for the propagation of feature annotation.</text>
</comment>
<reference evidence="10 11" key="1">
    <citation type="submission" date="2018-09" db="EMBL/GenBank/DDBJ databases">
        <title>YIM PH21274 draft genome.</title>
        <authorList>
            <person name="Miao C."/>
        </authorList>
    </citation>
    <scope>NUCLEOTIDE SEQUENCE [LARGE SCALE GENOMIC DNA]</scope>
    <source>
        <strain evidence="10 11">YIM PH 21724</strain>
    </source>
</reference>
<comment type="cofactor">
    <cofactor evidence="9">
        <name>heme</name>
        <dbReference type="ChEBI" id="CHEBI:30413"/>
    </cofactor>
    <text evidence="9">Binds 1 heme group per subunit.</text>
</comment>
<accession>A0A3A4L1Z5</accession>
<protein>
    <recommendedName>
        <fullName evidence="9">Tryptophan 2,3-dioxygenase</fullName>
        <shortName evidence="9">TDO</shortName>
        <ecNumber evidence="9">1.13.11.11</ecNumber>
    </recommendedName>
    <alternativeName>
        <fullName evidence="9">Tryptamin 2,3-dioxygenase</fullName>
    </alternativeName>
    <alternativeName>
        <fullName evidence="9">Tryptophan oxygenase</fullName>
        <shortName evidence="9">TO</shortName>
        <shortName evidence="9">TRPO</shortName>
    </alternativeName>
    <alternativeName>
        <fullName evidence="9">Tryptophan pyrrolase</fullName>
    </alternativeName>
    <alternativeName>
        <fullName evidence="9">Tryptophanase</fullName>
    </alternativeName>
</protein>
<dbReference type="GO" id="GO:0004833">
    <property type="term" value="F:L-tryptophan 2,3-dioxygenase activity"/>
    <property type="evidence" value="ECO:0007669"/>
    <property type="project" value="UniProtKB-UniRule"/>
</dbReference>
<dbReference type="GO" id="GO:0019441">
    <property type="term" value="P:L-tryptophan catabolic process to kynurenine"/>
    <property type="evidence" value="ECO:0007669"/>
    <property type="project" value="UniProtKB-UniRule"/>
</dbReference>
<comment type="similarity">
    <text evidence="9">Belongs to the tryptophan 2,3-dioxygenase family.</text>
</comment>
<evidence type="ECO:0000256" key="6">
    <source>
        <dbReference type="ARBA" id="ARBA00023004"/>
    </source>
</evidence>
<evidence type="ECO:0000256" key="9">
    <source>
        <dbReference type="HAMAP-Rule" id="MF_01972"/>
    </source>
</evidence>
<dbReference type="InterPro" id="IPR037217">
    <property type="entry name" value="Trp/Indoleamine_2_3_dOase-like"/>
</dbReference>
<dbReference type="PANTHER" id="PTHR10138:SF0">
    <property type="entry name" value="TRYPTOPHAN 2,3-DIOXYGENASE"/>
    <property type="match status" value="1"/>
</dbReference>
<keyword evidence="6 9" id="KW-0408">Iron</keyword>
<evidence type="ECO:0000256" key="5">
    <source>
        <dbReference type="ARBA" id="ARBA00023002"/>
    </source>
</evidence>
<comment type="pathway">
    <text evidence="9">Amino-acid degradation; L-tryptophan degradation via kynurenine pathway; L-kynurenine from L-tryptophan: step 1/2.</text>
</comment>
<keyword evidence="4 9" id="KW-0223">Dioxygenase</keyword>
<comment type="function">
    <text evidence="9">Heme-dependent dioxygenase that catalyzes the oxidative cleavage of the L-tryptophan (L-Trp) pyrrole ring and converts L-tryptophan to N-formyl-L-kynurenine. Catalyzes the oxidative cleavage of the indole moiety.</text>
</comment>
<dbReference type="UniPathway" id="UPA00333">
    <property type="reaction ID" value="UER00453"/>
</dbReference>
<dbReference type="OrthoDB" id="9776847at2"/>
<feature type="binding site" evidence="9">
    <location>
        <position position="109"/>
    </location>
    <ligand>
        <name>substrate</name>
    </ligand>
</feature>
<comment type="catalytic activity">
    <reaction evidence="8 9">
        <text>L-tryptophan + O2 = N-formyl-L-kynurenine</text>
        <dbReference type="Rhea" id="RHEA:24536"/>
        <dbReference type="ChEBI" id="CHEBI:15379"/>
        <dbReference type="ChEBI" id="CHEBI:57912"/>
        <dbReference type="ChEBI" id="CHEBI:58629"/>
        <dbReference type="EC" id="1.13.11.11"/>
    </reaction>
</comment>
<dbReference type="GO" id="GO:0019442">
    <property type="term" value="P:L-tryptophan catabolic process to acetyl-CoA"/>
    <property type="evidence" value="ECO:0007669"/>
    <property type="project" value="TreeGrafter"/>
</dbReference>
<dbReference type="InterPro" id="IPR004981">
    <property type="entry name" value="Trp_2_3_dOase"/>
</dbReference>
<sequence length="271" mass="30487">MAHNADLSRSTESPALTYGAYLALDELLNAQKPRSEEHDEMLFIVIHQVYELWFKQLLHELGRLQNKLEAGDTPHALHTLRRILSVFKVIVAQIDVLETMTPRQFTSFRARLDASSGFQSAQFRELEAVLGRRDPAAYAHYPAASAGRARIEAAMARPSLYDSFLHYLAKQGYAVPAELLERAVASPAEPSPEMQRILLSVYTDDGAAAQVAERIVDLDEGMQEWRYRHVMMVRRTIGDKPGTGGSSGADYLRDTLFRPIFADLWAVRSQL</sequence>
<dbReference type="SUPFAM" id="SSF140959">
    <property type="entry name" value="Indolic compounds 2,3-dioxygenase-like"/>
    <property type="match status" value="1"/>
</dbReference>
<dbReference type="GO" id="GO:0020037">
    <property type="term" value="F:heme binding"/>
    <property type="evidence" value="ECO:0007669"/>
    <property type="project" value="UniProtKB-UniRule"/>
</dbReference>
<dbReference type="FunFam" id="1.20.58.480:FF:000001">
    <property type="entry name" value="Tryptophan 2,3-dioxygenase"/>
    <property type="match status" value="1"/>
</dbReference>
<organism evidence="10 11">
    <name type="scientific">Nocardia panacis</name>
    <dbReference type="NCBI Taxonomy" id="2340916"/>
    <lineage>
        <taxon>Bacteria</taxon>
        <taxon>Bacillati</taxon>
        <taxon>Actinomycetota</taxon>
        <taxon>Actinomycetes</taxon>
        <taxon>Mycobacteriales</taxon>
        <taxon>Nocardiaceae</taxon>
        <taxon>Nocardia</taxon>
    </lineage>
</organism>
<dbReference type="Pfam" id="PF03301">
    <property type="entry name" value="Trp_dioxygenase"/>
    <property type="match status" value="2"/>
</dbReference>
<evidence type="ECO:0000313" key="10">
    <source>
        <dbReference type="EMBL" id="RJO76373.1"/>
    </source>
</evidence>
<comment type="caution">
    <text evidence="10">The sequence shown here is derived from an EMBL/GenBank/DDBJ whole genome shotgun (WGS) entry which is preliminary data.</text>
</comment>
<name>A0A3A4L1Z5_9NOCA</name>
<dbReference type="GO" id="GO:0046872">
    <property type="term" value="F:metal ion binding"/>
    <property type="evidence" value="ECO:0007669"/>
    <property type="project" value="UniProtKB-KW"/>
</dbReference>